<evidence type="ECO:0000313" key="1">
    <source>
        <dbReference type="EMBL" id="KAI5664592.1"/>
    </source>
</evidence>
<keyword evidence="2" id="KW-1185">Reference proteome</keyword>
<accession>A0ACC0AX61</accession>
<gene>
    <name evidence="1" type="ORF">M9H77_23915</name>
</gene>
<proteinExistence type="predicted"/>
<reference evidence="2" key="1">
    <citation type="journal article" date="2023" name="Nat. Plants">
        <title>Single-cell RNA sequencing provides a high-resolution roadmap for understanding the multicellular compartmentation of specialized metabolism.</title>
        <authorList>
            <person name="Sun S."/>
            <person name="Shen X."/>
            <person name="Li Y."/>
            <person name="Li Y."/>
            <person name="Wang S."/>
            <person name="Li R."/>
            <person name="Zhang H."/>
            <person name="Shen G."/>
            <person name="Guo B."/>
            <person name="Wei J."/>
            <person name="Xu J."/>
            <person name="St-Pierre B."/>
            <person name="Chen S."/>
            <person name="Sun C."/>
        </authorList>
    </citation>
    <scope>NUCLEOTIDE SEQUENCE [LARGE SCALE GENOMIC DNA]</scope>
</reference>
<organism evidence="1 2">
    <name type="scientific">Catharanthus roseus</name>
    <name type="common">Madagascar periwinkle</name>
    <name type="synonym">Vinca rosea</name>
    <dbReference type="NCBI Taxonomy" id="4058"/>
    <lineage>
        <taxon>Eukaryota</taxon>
        <taxon>Viridiplantae</taxon>
        <taxon>Streptophyta</taxon>
        <taxon>Embryophyta</taxon>
        <taxon>Tracheophyta</taxon>
        <taxon>Spermatophyta</taxon>
        <taxon>Magnoliopsida</taxon>
        <taxon>eudicotyledons</taxon>
        <taxon>Gunneridae</taxon>
        <taxon>Pentapetalae</taxon>
        <taxon>asterids</taxon>
        <taxon>lamiids</taxon>
        <taxon>Gentianales</taxon>
        <taxon>Apocynaceae</taxon>
        <taxon>Rauvolfioideae</taxon>
        <taxon>Vinceae</taxon>
        <taxon>Catharanthinae</taxon>
        <taxon>Catharanthus</taxon>
    </lineage>
</organism>
<evidence type="ECO:0000313" key="2">
    <source>
        <dbReference type="Proteomes" id="UP001060085"/>
    </source>
</evidence>
<comment type="caution">
    <text evidence="1">The sequence shown here is derived from an EMBL/GenBank/DDBJ whole genome shotgun (WGS) entry which is preliminary data.</text>
</comment>
<sequence>MPYRALFRIFCGNWLPTTNVILVLKERAHLLYAFATKKKINIYTVIFKNILRQIGQKKRSFYTSYSWVKALDPLVMKKSTTPGVMPPFPTPSTQGHTGPGRSTRQ</sequence>
<name>A0ACC0AX61_CATRO</name>
<dbReference type="EMBL" id="CM044705">
    <property type="protein sequence ID" value="KAI5664592.1"/>
    <property type="molecule type" value="Genomic_DNA"/>
</dbReference>
<dbReference type="Proteomes" id="UP001060085">
    <property type="component" value="Linkage Group LG05"/>
</dbReference>
<protein>
    <submittedName>
        <fullName evidence="1">Uncharacterized protein</fullName>
    </submittedName>
</protein>